<keyword evidence="5" id="KW-0010">Activator</keyword>
<feature type="transmembrane region" description="Helical" evidence="6">
    <location>
        <begin position="790"/>
        <end position="816"/>
    </location>
</feature>
<feature type="domain" description="Cyclic nucleotide-binding" evidence="7">
    <location>
        <begin position="8"/>
        <end position="110"/>
    </location>
</feature>
<keyword evidence="4 6" id="KW-0472">Membrane</keyword>
<dbReference type="PANTHER" id="PTHR24567">
    <property type="entry name" value="CRP FAMILY TRANSCRIPTIONAL REGULATORY PROTEIN"/>
    <property type="match status" value="1"/>
</dbReference>
<feature type="transmembrane region" description="Helical" evidence="6">
    <location>
        <begin position="698"/>
        <end position="715"/>
    </location>
</feature>
<feature type="transmembrane region" description="Helical" evidence="6">
    <location>
        <begin position="722"/>
        <end position="740"/>
    </location>
</feature>
<evidence type="ECO:0000256" key="3">
    <source>
        <dbReference type="ARBA" id="ARBA00022989"/>
    </source>
</evidence>
<feature type="transmembrane region" description="Helical" evidence="6">
    <location>
        <begin position="621"/>
        <end position="644"/>
    </location>
</feature>
<dbReference type="PROSITE" id="PS00889">
    <property type="entry name" value="CNMP_BINDING_2"/>
    <property type="match status" value="1"/>
</dbReference>
<feature type="transmembrane region" description="Helical" evidence="6">
    <location>
        <begin position="446"/>
        <end position="476"/>
    </location>
</feature>
<dbReference type="InterPro" id="IPR018490">
    <property type="entry name" value="cNMP-bd_dom_sf"/>
</dbReference>
<keyword evidence="2 6" id="KW-0812">Transmembrane</keyword>
<evidence type="ECO:0000256" key="2">
    <source>
        <dbReference type="ARBA" id="ARBA00022692"/>
    </source>
</evidence>
<proteinExistence type="predicted"/>
<accession>A0ABS5CEQ8</accession>
<evidence type="ECO:0000256" key="6">
    <source>
        <dbReference type="SAM" id="Phobius"/>
    </source>
</evidence>
<dbReference type="InterPro" id="IPR018488">
    <property type="entry name" value="cNMP-bd_CS"/>
</dbReference>
<organism evidence="9 10">
    <name type="scientific">Paenibacillus lignilyticus</name>
    <dbReference type="NCBI Taxonomy" id="1172615"/>
    <lineage>
        <taxon>Bacteria</taxon>
        <taxon>Bacillati</taxon>
        <taxon>Bacillota</taxon>
        <taxon>Bacilli</taxon>
        <taxon>Bacillales</taxon>
        <taxon>Paenibacillaceae</taxon>
        <taxon>Paenibacillus</taxon>
    </lineage>
</organism>
<sequence>MKLIEIEMFKQLSNMELAKLLGKLERLTLQAGATLFEQGDPGDTMYIIDSGTIELFTRSDGMRHSLAFLHEGDTLGEMALLTGEARSAMAVATTNVVLMQLDRETFDALITEHPTISAYFIRLISQRLTHTNERLRDSKEMRSQWIMQELKQLPEPLVQFLLWSAHLATIHNGLIELRFGFSLQEKMKQYPVLTKFLSVDDDGMNEPQWSKIKLEAKSALIEMATAAHSYKEKRQWIEDAQAFYTEQEQWLALAVMYKEEGNWDKVVHTVIRQQAMSEPEETQTFGLLLECPIEVLLRCYAALELAVRLGLVHGPEEGLRIVEHAVREGTLNDNKVKLISLYEWGAELSRLLHNRHKALEYLQLAEAAAQVLSGRWPQAIQDEEREYQLAQQKLTNRKSMFFAERASRLINPSQWARWLALVMALSMIVIFYFMPPAAGLTDKGMLFIGIAIAAVILWIVNIIPDYIVALGMAMLWVLGGVVKPEVALSGFASPTWLYMIFIMSISVVITKSGILYRLSLHALKRFPPHFRGQLWGIVAGGIVLNPLIPSSSAKVSLGVPIAQTLSESMGFKDRSHGAAGLGLAAMVFYGFTAPFVLTGSYTNVMAYSLAGAAVPVTWLEWALYALPAFAVFGTVMLVALSLMFSGSTIAVKQVSGKVLDEQIRLLGPLTNEERISVCTVVGCIVLMMLQPLHGIDSTWIMLIGFSVLVISSVLDRQSLISGIDWTFLIFLGIAFSFANVANELGIVESLTDFLGSNMSFFISSPALFLTAVIVLCFIVTLIVRDDPAVILLVTALLPLSQQAGVHPWILVFVILLSTDPFFFSYQSPTYLTAYFSSEERAFSHRQGQKVAFGYALAVLLAVVVSVPYWKWIGLLH</sequence>
<feature type="transmembrane region" description="Helical" evidence="6">
    <location>
        <begin position="578"/>
        <end position="601"/>
    </location>
</feature>
<dbReference type="Gene3D" id="2.60.120.10">
    <property type="entry name" value="Jelly Rolls"/>
    <property type="match status" value="1"/>
</dbReference>
<dbReference type="Proteomes" id="UP000673394">
    <property type="component" value="Unassembled WGS sequence"/>
</dbReference>
<dbReference type="EMBL" id="JAGKSP010000001">
    <property type="protein sequence ID" value="MBP3961537.1"/>
    <property type="molecule type" value="Genomic_DNA"/>
</dbReference>
<keyword evidence="3 6" id="KW-1133">Transmembrane helix</keyword>
<feature type="transmembrane region" description="Helical" evidence="6">
    <location>
        <begin position="496"/>
        <end position="516"/>
    </location>
</feature>
<dbReference type="PRINTS" id="PR00103">
    <property type="entry name" value="CAMPKINASE"/>
</dbReference>
<dbReference type="SMART" id="SM00100">
    <property type="entry name" value="cNMP"/>
    <property type="match status" value="1"/>
</dbReference>
<feature type="transmembrane region" description="Helical" evidence="6">
    <location>
        <begin position="415"/>
        <end position="434"/>
    </location>
</feature>
<dbReference type="InterPro" id="IPR014710">
    <property type="entry name" value="RmlC-like_jellyroll"/>
</dbReference>
<protein>
    <submittedName>
        <fullName evidence="9">Anion permease</fullName>
    </submittedName>
</protein>
<dbReference type="Pfam" id="PF00027">
    <property type="entry name" value="cNMP_binding"/>
    <property type="match status" value="1"/>
</dbReference>
<evidence type="ECO:0000313" key="9">
    <source>
        <dbReference type="EMBL" id="MBP3963793.1"/>
    </source>
</evidence>
<reference evidence="9 10" key="1">
    <citation type="submission" date="2021-04" db="EMBL/GenBank/DDBJ databases">
        <title>Paenibacillus sp. DLE-14 whole genome sequence.</title>
        <authorList>
            <person name="Ham Y.J."/>
        </authorList>
    </citation>
    <scope>NUCLEOTIDE SEQUENCE [LARGE SCALE GENOMIC DNA]</scope>
    <source>
        <strain evidence="9 10">DLE-14</strain>
    </source>
</reference>
<dbReference type="SUPFAM" id="SSF51206">
    <property type="entry name" value="cAMP-binding domain-like"/>
    <property type="match status" value="1"/>
</dbReference>
<comment type="caution">
    <text evidence="9">The sequence shown here is derived from an EMBL/GenBank/DDBJ whole genome shotgun (WGS) entry which is preliminary data.</text>
</comment>
<feature type="transmembrane region" description="Helical" evidence="6">
    <location>
        <begin position="851"/>
        <end position="869"/>
    </location>
</feature>
<dbReference type="CDD" id="cd00038">
    <property type="entry name" value="CAP_ED"/>
    <property type="match status" value="1"/>
</dbReference>
<evidence type="ECO:0000256" key="4">
    <source>
        <dbReference type="ARBA" id="ARBA00023136"/>
    </source>
</evidence>
<dbReference type="InterPro" id="IPR001898">
    <property type="entry name" value="SLC13A/DASS"/>
</dbReference>
<comment type="subcellular location">
    <subcellularLocation>
        <location evidence="1">Membrane</location>
        <topology evidence="1">Multi-pass membrane protein</topology>
    </subcellularLocation>
</comment>
<dbReference type="PANTHER" id="PTHR24567:SF26">
    <property type="entry name" value="REGULATORY PROTEIN YEIL"/>
    <property type="match status" value="1"/>
</dbReference>
<feature type="transmembrane region" description="Helical" evidence="6">
    <location>
        <begin position="760"/>
        <end position="783"/>
    </location>
</feature>
<gene>
    <name evidence="8" type="ORF">I8J30_02355</name>
    <name evidence="9" type="ORF">I8J30_13840</name>
</gene>
<evidence type="ECO:0000256" key="5">
    <source>
        <dbReference type="ARBA" id="ARBA00023159"/>
    </source>
</evidence>
<dbReference type="EMBL" id="JAGKSP010000004">
    <property type="protein sequence ID" value="MBP3963793.1"/>
    <property type="molecule type" value="Genomic_DNA"/>
</dbReference>
<keyword evidence="10" id="KW-1185">Reference proteome</keyword>
<dbReference type="InterPro" id="IPR050397">
    <property type="entry name" value="Env_Response_Regulators"/>
</dbReference>
<dbReference type="Pfam" id="PF00939">
    <property type="entry name" value="Na_sulph_symp"/>
    <property type="match status" value="1"/>
</dbReference>
<evidence type="ECO:0000259" key="7">
    <source>
        <dbReference type="PROSITE" id="PS50042"/>
    </source>
</evidence>
<evidence type="ECO:0000313" key="8">
    <source>
        <dbReference type="EMBL" id="MBP3961537.1"/>
    </source>
</evidence>
<evidence type="ECO:0000256" key="1">
    <source>
        <dbReference type="ARBA" id="ARBA00004141"/>
    </source>
</evidence>
<dbReference type="RefSeq" id="WP_210655041.1">
    <property type="nucleotide sequence ID" value="NZ_JAGKSP010000001.1"/>
</dbReference>
<dbReference type="PROSITE" id="PS50042">
    <property type="entry name" value="CNMP_BINDING_3"/>
    <property type="match status" value="1"/>
</dbReference>
<evidence type="ECO:0000313" key="10">
    <source>
        <dbReference type="Proteomes" id="UP000673394"/>
    </source>
</evidence>
<name>A0ABS5CEQ8_9BACL</name>
<dbReference type="InterPro" id="IPR000595">
    <property type="entry name" value="cNMP-bd_dom"/>
</dbReference>